<name>A0A4R6IKE2_9SPHI</name>
<sequence length="235" mass="25407">MKITSNSKLRNLLLASSLALVAILPACKLDEVPNPDVSALTIINASPNSTAIDFYLDNERVNAADGSFLFPLRIPYQRILAGNHQATVRAAGSATSLLQSNLTFPTNQYGSLFIIGKADALAYLQIKDELTYPTAGKTKVRFINLIPDATTLTMEIVGDATTFSNKAYKEFSNFENVTSGVKTILLKDAATNTTVATLTDYDLKADKVYTIWAKGLITTAVTTQKAGLQVINHDL</sequence>
<dbReference type="AlphaFoldDB" id="A0A4R6IKE2"/>
<organism evidence="3 4">
    <name type="scientific">Pedobacter duraquae</name>
    <dbReference type="NCBI Taxonomy" id="425511"/>
    <lineage>
        <taxon>Bacteria</taxon>
        <taxon>Pseudomonadati</taxon>
        <taxon>Bacteroidota</taxon>
        <taxon>Sphingobacteriia</taxon>
        <taxon>Sphingobacteriales</taxon>
        <taxon>Sphingobacteriaceae</taxon>
        <taxon>Pedobacter</taxon>
    </lineage>
</organism>
<evidence type="ECO:0000259" key="2">
    <source>
        <dbReference type="Pfam" id="PF14344"/>
    </source>
</evidence>
<dbReference type="EMBL" id="SNWM01000002">
    <property type="protein sequence ID" value="TDO22425.1"/>
    <property type="molecule type" value="Genomic_DNA"/>
</dbReference>
<proteinExistence type="predicted"/>
<dbReference type="OrthoDB" id="9792011at2"/>
<gene>
    <name evidence="3" type="ORF">CLV32_1398</name>
</gene>
<feature type="chain" id="PRO_5020691014" evidence="1">
    <location>
        <begin position="22"/>
        <end position="235"/>
    </location>
</feature>
<reference evidence="3 4" key="1">
    <citation type="submission" date="2019-03" db="EMBL/GenBank/DDBJ databases">
        <title>Genomic Encyclopedia of Archaeal and Bacterial Type Strains, Phase II (KMG-II): from individual species to whole genera.</title>
        <authorList>
            <person name="Goeker M."/>
        </authorList>
    </citation>
    <scope>NUCLEOTIDE SEQUENCE [LARGE SCALE GENOMIC DNA]</scope>
    <source>
        <strain evidence="3 4">DSM 19034</strain>
    </source>
</reference>
<comment type="caution">
    <text evidence="3">The sequence shown here is derived from an EMBL/GenBank/DDBJ whole genome shotgun (WGS) entry which is preliminary data.</text>
</comment>
<dbReference type="Proteomes" id="UP000295499">
    <property type="component" value="Unassembled WGS sequence"/>
</dbReference>
<evidence type="ECO:0000256" key="1">
    <source>
        <dbReference type="SAM" id="SignalP"/>
    </source>
</evidence>
<feature type="signal peptide" evidence="1">
    <location>
        <begin position="1"/>
        <end position="21"/>
    </location>
</feature>
<dbReference type="InterPro" id="IPR025510">
    <property type="entry name" value="DUF4397"/>
</dbReference>
<keyword evidence="1" id="KW-0732">Signal</keyword>
<protein>
    <submittedName>
        <fullName evidence="3">Uncharacterized protein DUF4397</fullName>
    </submittedName>
</protein>
<feature type="domain" description="DUF4397" evidence="2">
    <location>
        <begin position="39"/>
        <end position="153"/>
    </location>
</feature>
<evidence type="ECO:0000313" key="3">
    <source>
        <dbReference type="EMBL" id="TDO22425.1"/>
    </source>
</evidence>
<keyword evidence="4" id="KW-1185">Reference proteome</keyword>
<accession>A0A4R6IKE2</accession>
<evidence type="ECO:0000313" key="4">
    <source>
        <dbReference type="Proteomes" id="UP000295499"/>
    </source>
</evidence>
<dbReference type="RefSeq" id="WP_133553770.1">
    <property type="nucleotide sequence ID" value="NZ_SNWM01000002.1"/>
</dbReference>
<dbReference type="Pfam" id="PF14344">
    <property type="entry name" value="DUF4397"/>
    <property type="match status" value="1"/>
</dbReference>